<sequence>MDLQDFVLLNETGRVIDVFGQTAKVQVSTLEGIFTINGKCRDGVLHVGDFVKVGLVIANNTYFVEKI</sequence>
<dbReference type="RefSeq" id="WP_138492031.1">
    <property type="nucleotide sequence ID" value="NZ_CP047616.1"/>
</dbReference>
<protein>
    <submittedName>
        <fullName evidence="1">Uncharacterized protein</fullName>
    </submittedName>
</protein>
<name>A0A5R9CGV5_9LACT</name>
<dbReference type="Proteomes" id="UP000501945">
    <property type="component" value="Chromosome"/>
</dbReference>
<dbReference type="EMBL" id="CP047616">
    <property type="protein sequence ID" value="QIW53061.1"/>
    <property type="molecule type" value="Genomic_DNA"/>
</dbReference>
<reference evidence="1 2" key="1">
    <citation type="submission" date="2019-12" db="EMBL/GenBank/DDBJ databases">
        <title>Whole genome sequences of Lactococcus raffinolactis strains isolated from sewage.</title>
        <authorList>
            <person name="Ybazeta G."/>
            <person name="Ross M."/>
            <person name="Brabant-Kirwan D."/>
            <person name="Saleh M."/>
            <person name="Dillon J.A."/>
            <person name="Splinter K."/>
            <person name="Nokhbeh R."/>
        </authorList>
    </citation>
    <scope>NUCLEOTIDE SEQUENCE [LARGE SCALE GENOMIC DNA]</scope>
    <source>
        <strain evidence="1 2">Lr_19_5</strain>
    </source>
</reference>
<dbReference type="AlphaFoldDB" id="A0A5R9CGV5"/>
<evidence type="ECO:0000313" key="1">
    <source>
        <dbReference type="EMBL" id="QIW53061.1"/>
    </source>
</evidence>
<evidence type="ECO:0000313" key="2">
    <source>
        <dbReference type="Proteomes" id="UP000501945"/>
    </source>
</evidence>
<proteinExistence type="predicted"/>
<gene>
    <name evidence="1" type="ORF">GU336_02205</name>
</gene>
<organism evidence="1 2">
    <name type="scientific">Pseudolactococcus raffinolactis</name>
    <dbReference type="NCBI Taxonomy" id="1366"/>
    <lineage>
        <taxon>Bacteria</taxon>
        <taxon>Bacillati</taxon>
        <taxon>Bacillota</taxon>
        <taxon>Bacilli</taxon>
        <taxon>Lactobacillales</taxon>
        <taxon>Streptococcaceae</taxon>
        <taxon>Pseudolactococcus</taxon>
    </lineage>
</organism>
<accession>A0A5R9CGV5</accession>